<protein>
    <submittedName>
        <fullName evidence="1">4-hydroxybenzoyl-CoA thioesterase</fullName>
    </submittedName>
</protein>
<dbReference type="CDD" id="cd00586">
    <property type="entry name" value="4HBT"/>
    <property type="match status" value="1"/>
</dbReference>
<dbReference type="Gene3D" id="3.10.129.10">
    <property type="entry name" value="Hotdog Thioesterase"/>
    <property type="match status" value="1"/>
</dbReference>
<keyword evidence="2" id="KW-1185">Reference proteome</keyword>
<name>A0A223S5E8_9ACTN</name>
<dbReference type="Proteomes" id="UP000215005">
    <property type="component" value="Chromosome"/>
</dbReference>
<accession>A0A223S5E8</accession>
<dbReference type="EMBL" id="CP022753">
    <property type="protein sequence ID" value="ASU83338.1"/>
    <property type="molecule type" value="Genomic_DNA"/>
</dbReference>
<dbReference type="RefSeq" id="WP_017617075.1">
    <property type="nucleotide sequence ID" value="NZ_ANBG01000042.1"/>
</dbReference>
<dbReference type="SUPFAM" id="SSF54637">
    <property type="entry name" value="Thioesterase/thiol ester dehydrase-isomerase"/>
    <property type="match status" value="1"/>
</dbReference>
<reference evidence="1 2" key="1">
    <citation type="submission" date="2017-08" db="EMBL/GenBank/DDBJ databases">
        <title>The complete genome sequence of Nocardiopsis gilva YIM 90087.</title>
        <authorList>
            <person name="Yin M."/>
            <person name="Tang S."/>
        </authorList>
    </citation>
    <scope>NUCLEOTIDE SEQUENCE [LARGE SCALE GENOMIC DNA]</scope>
    <source>
        <strain evidence="1 2">YIM 90087</strain>
    </source>
</reference>
<gene>
    <name evidence="1" type="ORF">CDO52_11620</name>
</gene>
<dbReference type="InterPro" id="IPR029069">
    <property type="entry name" value="HotDog_dom_sf"/>
</dbReference>
<dbReference type="KEGG" id="ngv:CDO52_11620"/>
<organism evidence="1 2">
    <name type="scientific">Nocardiopsis gilva YIM 90087</name>
    <dbReference type="NCBI Taxonomy" id="1235441"/>
    <lineage>
        <taxon>Bacteria</taxon>
        <taxon>Bacillati</taxon>
        <taxon>Actinomycetota</taxon>
        <taxon>Actinomycetes</taxon>
        <taxon>Streptosporangiales</taxon>
        <taxon>Nocardiopsidaceae</taxon>
        <taxon>Nocardiopsis</taxon>
    </lineage>
</organism>
<dbReference type="Pfam" id="PF13279">
    <property type="entry name" value="4HBT_2"/>
    <property type="match status" value="1"/>
</dbReference>
<sequence>MKYFEFLHTVSFEETNALGNVYFSHFLRWQGRCREQFLWEHVPTLVAALDDGAAMVTTRCSCEYLAELAAFDRVAVRMRAGEVTQNRLTLLFDYVRLEPDGAERTAAKGEQQLAWMRWEDGRLVPDRVPGELLSAIDTVAGDAGAWRR</sequence>
<evidence type="ECO:0000313" key="1">
    <source>
        <dbReference type="EMBL" id="ASU83338.1"/>
    </source>
</evidence>
<dbReference type="AlphaFoldDB" id="A0A223S5E8"/>
<evidence type="ECO:0000313" key="2">
    <source>
        <dbReference type="Proteomes" id="UP000215005"/>
    </source>
</evidence>
<proteinExistence type="predicted"/>